<evidence type="ECO:0000256" key="2">
    <source>
        <dbReference type="ARBA" id="ARBA00022771"/>
    </source>
</evidence>
<dbReference type="InterPro" id="IPR002893">
    <property type="entry name" value="Znf_MYND"/>
</dbReference>
<dbReference type="SUPFAM" id="SSF144232">
    <property type="entry name" value="HIT/MYND zinc finger-like"/>
    <property type="match status" value="1"/>
</dbReference>
<dbReference type="GO" id="GO:0008270">
    <property type="term" value="F:zinc ion binding"/>
    <property type="evidence" value="ECO:0007669"/>
    <property type="project" value="UniProtKB-KW"/>
</dbReference>
<keyword evidence="7" id="KW-1185">Reference proteome</keyword>
<comment type="caution">
    <text evidence="6">The sequence shown here is derived from an EMBL/GenBank/DDBJ whole genome shotgun (WGS) entry which is preliminary data.</text>
</comment>
<keyword evidence="2 4" id="KW-0863">Zinc-finger</keyword>
<keyword evidence="1" id="KW-0479">Metal-binding</keyword>
<evidence type="ECO:0000256" key="4">
    <source>
        <dbReference type="PROSITE-ProRule" id="PRU00134"/>
    </source>
</evidence>
<proteinExistence type="predicted"/>
<gene>
    <name evidence="6" type="ORF">BD626DRAFT_450822</name>
</gene>
<dbReference type="EMBL" id="VDMD01000002">
    <property type="protein sequence ID" value="TRM68374.1"/>
    <property type="molecule type" value="Genomic_DNA"/>
</dbReference>
<feature type="domain" description="MYND-type" evidence="5">
    <location>
        <begin position="285"/>
        <end position="334"/>
    </location>
</feature>
<reference evidence="6 7" key="1">
    <citation type="journal article" date="2019" name="New Phytol.">
        <title>Comparative genomics reveals unique wood-decay strategies and fruiting body development in the Schizophyllaceae.</title>
        <authorList>
            <person name="Almasi E."/>
            <person name="Sahu N."/>
            <person name="Krizsan K."/>
            <person name="Balint B."/>
            <person name="Kovacs G.M."/>
            <person name="Kiss B."/>
            <person name="Cseklye J."/>
            <person name="Drula E."/>
            <person name="Henrissat B."/>
            <person name="Nagy I."/>
            <person name="Chovatia M."/>
            <person name="Adam C."/>
            <person name="LaButti K."/>
            <person name="Lipzen A."/>
            <person name="Riley R."/>
            <person name="Grigoriev I.V."/>
            <person name="Nagy L.G."/>
        </authorList>
    </citation>
    <scope>NUCLEOTIDE SEQUENCE [LARGE SCALE GENOMIC DNA]</scope>
    <source>
        <strain evidence="6 7">NL-1724</strain>
    </source>
</reference>
<dbReference type="Proteomes" id="UP000320762">
    <property type="component" value="Unassembled WGS sequence"/>
</dbReference>
<organism evidence="6 7">
    <name type="scientific">Schizophyllum amplum</name>
    <dbReference type="NCBI Taxonomy" id="97359"/>
    <lineage>
        <taxon>Eukaryota</taxon>
        <taxon>Fungi</taxon>
        <taxon>Dikarya</taxon>
        <taxon>Basidiomycota</taxon>
        <taxon>Agaricomycotina</taxon>
        <taxon>Agaricomycetes</taxon>
        <taxon>Agaricomycetidae</taxon>
        <taxon>Agaricales</taxon>
        <taxon>Schizophyllaceae</taxon>
        <taxon>Schizophyllum</taxon>
    </lineage>
</organism>
<evidence type="ECO:0000256" key="3">
    <source>
        <dbReference type="ARBA" id="ARBA00022833"/>
    </source>
</evidence>
<dbReference type="Pfam" id="PF01753">
    <property type="entry name" value="zf-MYND"/>
    <property type="match status" value="1"/>
</dbReference>
<accession>A0A550CUA7</accession>
<protein>
    <recommendedName>
        <fullName evidence="5">MYND-type domain-containing protein</fullName>
    </recommendedName>
</protein>
<keyword evidence="3" id="KW-0862">Zinc</keyword>
<dbReference type="AlphaFoldDB" id="A0A550CUA7"/>
<evidence type="ECO:0000259" key="5">
    <source>
        <dbReference type="PROSITE" id="PS50865"/>
    </source>
</evidence>
<name>A0A550CUA7_9AGAR</name>
<sequence>MDRHGNPITVEQMARNPFLIGKPLFYDIDYVYFPSEKGNNQWIMDTGGNELLELLSNMPHGRPPNVDRKFTYPFVVTNPLSPKGYKLKIQPLIGTADEGVYLRGADIEKLGLRFTGVVVTTRQGDCRVFEGVQFHIPNDYNDGKTKYVTLHIYELPRHLHKAVRSDNSSNSKKHGIIGVSLLAKHVFYLHHGDTHLIGFGVLRESPALSACFLTMRPICGLGMHKPRSQAENPRLSLGRPFPGRALDIVLAMADRCRPQPPFSAFDAHRLNRPVTYPVMNLPEMCRVCEKEDAHEGVKLEFCTRCVQERRPQRALYCSQACQRADWKERHKAEHTGERPWDVTDRVTRDSTTADGQRALPVYAAGY</sequence>
<dbReference type="Gene3D" id="6.10.140.2220">
    <property type="match status" value="1"/>
</dbReference>
<evidence type="ECO:0000313" key="6">
    <source>
        <dbReference type="EMBL" id="TRM68374.1"/>
    </source>
</evidence>
<dbReference type="PROSITE" id="PS50865">
    <property type="entry name" value="ZF_MYND_2"/>
    <property type="match status" value="1"/>
</dbReference>
<evidence type="ECO:0000256" key="1">
    <source>
        <dbReference type="ARBA" id="ARBA00022723"/>
    </source>
</evidence>
<evidence type="ECO:0000313" key="7">
    <source>
        <dbReference type="Proteomes" id="UP000320762"/>
    </source>
</evidence>
<dbReference type="OrthoDB" id="3188288at2759"/>